<dbReference type="InterPro" id="IPR000185">
    <property type="entry name" value="SecA"/>
</dbReference>
<evidence type="ECO:0000256" key="2">
    <source>
        <dbReference type="ARBA" id="ARBA00022927"/>
    </source>
</evidence>
<dbReference type="SMART" id="SM00957">
    <property type="entry name" value="SecA_DEAD"/>
    <property type="match status" value="1"/>
</dbReference>
<evidence type="ECO:0000259" key="4">
    <source>
        <dbReference type="PROSITE" id="PS51196"/>
    </source>
</evidence>
<evidence type="ECO:0000313" key="6">
    <source>
        <dbReference type="Proteomes" id="UP000019464"/>
    </source>
</evidence>
<evidence type="ECO:0000256" key="1">
    <source>
        <dbReference type="ARBA" id="ARBA00022475"/>
    </source>
</evidence>
<dbReference type="GO" id="GO:0005886">
    <property type="term" value="C:plasma membrane"/>
    <property type="evidence" value="ECO:0007669"/>
    <property type="project" value="TreeGrafter"/>
</dbReference>
<dbReference type="InterPro" id="IPR011115">
    <property type="entry name" value="SecA_DEAD"/>
</dbReference>
<keyword evidence="2" id="KW-0653">Protein transport</keyword>
<dbReference type="PANTHER" id="PTHR30612:SF0">
    <property type="entry name" value="CHLOROPLAST PROTEIN-TRANSPORTING ATPASE"/>
    <property type="match status" value="1"/>
</dbReference>
<dbReference type="PROSITE" id="PS51196">
    <property type="entry name" value="SECA_MOTOR_DEAD"/>
    <property type="match status" value="1"/>
</dbReference>
<proteinExistence type="predicted"/>
<evidence type="ECO:0000256" key="3">
    <source>
        <dbReference type="ARBA" id="ARBA00023010"/>
    </source>
</evidence>
<dbReference type="GO" id="GO:0006605">
    <property type="term" value="P:protein targeting"/>
    <property type="evidence" value="ECO:0007669"/>
    <property type="project" value="InterPro"/>
</dbReference>
<dbReference type="AlphaFoldDB" id="W9UXC0"/>
<keyword evidence="6" id="KW-1185">Reference proteome</keyword>
<dbReference type="GO" id="GO:0017038">
    <property type="term" value="P:protein import"/>
    <property type="evidence" value="ECO:0007669"/>
    <property type="project" value="InterPro"/>
</dbReference>
<gene>
    <name evidence="5" type="ORF">D791_01502</name>
</gene>
<organism evidence="5 6">
    <name type="scientific">Nitrincola nitratireducens</name>
    <dbReference type="NCBI Taxonomy" id="1229521"/>
    <lineage>
        <taxon>Bacteria</taxon>
        <taxon>Pseudomonadati</taxon>
        <taxon>Pseudomonadota</taxon>
        <taxon>Gammaproteobacteria</taxon>
        <taxon>Oceanospirillales</taxon>
        <taxon>Oceanospirillaceae</taxon>
        <taxon>Nitrincola</taxon>
    </lineage>
</organism>
<evidence type="ECO:0000313" key="5">
    <source>
        <dbReference type="EMBL" id="EXJ11729.1"/>
    </source>
</evidence>
<dbReference type="STRING" id="1229521.D791_01502"/>
<accession>W9UXC0</accession>
<keyword evidence="3" id="KW-0811">Translocation</keyword>
<reference evidence="6" key="1">
    <citation type="submission" date="2012-11" db="EMBL/GenBank/DDBJ databases">
        <authorList>
            <person name="Singh A."/>
            <person name="Pinnaka A.K."/>
            <person name="Vaidya B."/>
        </authorList>
    </citation>
    <scope>NUCLEOTIDE SEQUENCE [LARGE SCALE GENOMIC DNA]</scope>
    <source>
        <strain evidence="6">AK23</strain>
    </source>
</reference>
<comment type="caution">
    <text evidence="5">The sequence shown here is derived from an EMBL/GenBank/DDBJ whole genome shotgun (WGS) entry which is preliminary data.</text>
</comment>
<dbReference type="GO" id="GO:0031522">
    <property type="term" value="C:cell envelope Sec protein transport complex"/>
    <property type="evidence" value="ECO:0007669"/>
    <property type="project" value="TreeGrafter"/>
</dbReference>
<dbReference type="GO" id="GO:0005524">
    <property type="term" value="F:ATP binding"/>
    <property type="evidence" value="ECO:0007669"/>
    <property type="project" value="InterPro"/>
</dbReference>
<reference evidence="5 6" key="2">
    <citation type="journal article" date="2015" name="Syst. Appl. Microbiol.">
        <title>Nitrincola nitratireducens sp. nov. isolated from a haloalkaline crater lake.</title>
        <authorList>
            <person name="Singh A."/>
            <person name="Vaidya B."/>
            <person name="Tanuku N.R."/>
            <person name="Pinnaka A.K."/>
        </authorList>
    </citation>
    <scope>NUCLEOTIDE SEQUENCE [LARGE SCALE GENOMIC DNA]</scope>
    <source>
        <strain evidence="5 6">AK23</strain>
    </source>
</reference>
<dbReference type="GO" id="GO:0005829">
    <property type="term" value="C:cytosol"/>
    <property type="evidence" value="ECO:0007669"/>
    <property type="project" value="TreeGrafter"/>
</dbReference>
<dbReference type="GO" id="GO:0006886">
    <property type="term" value="P:intracellular protein transport"/>
    <property type="evidence" value="ECO:0007669"/>
    <property type="project" value="InterPro"/>
</dbReference>
<dbReference type="EMBL" id="AONB01000005">
    <property type="protein sequence ID" value="EXJ11729.1"/>
    <property type="molecule type" value="Genomic_DNA"/>
</dbReference>
<dbReference type="Proteomes" id="UP000019464">
    <property type="component" value="Unassembled WGS sequence"/>
</dbReference>
<dbReference type="Gene3D" id="3.40.50.300">
    <property type="entry name" value="P-loop containing nucleotide triphosphate hydrolases"/>
    <property type="match status" value="1"/>
</dbReference>
<keyword evidence="1" id="KW-1003">Cell membrane</keyword>
<keyword evidence="2" id="KW-0813">Transport</keyword>
<name>W9UXC0_9GAMM</name>
<feature type="domain" description="SecA family profile" evidence="4">
    <location>
        <begin position="3"/>
        <end position="98"/>
    </location>
</feature>
<dbReference type="PATRIC" id="fig|1229521.3.peg.1517"/>
<dbReference type="InterPro" id="IPR014018">
    <property type="entry name" value="SecA_motor_DEAD"/>
</dbReference>
<dbReference type="InterPro" id="IPR027417">
    <property type="entry name" value="P-loop_NTPase"/>
</dbReference>
<dbReference type="Pfam" id="PF07517">
    <property type="entry name" value="SecA_DEAD"/>
    <property type="match status" value="1"/>
</dbReference>
<sequence>MLTSLLKKVFGSKNERELKRMKRTVKDINAWEAELEKLSGEGLTALTEQYRQRYQQGESLEKLLPEAFATVREVSKRVMNMRHFDVQMIGGISLHEAK</sequence>
<dbReference type="PANTHER" id="PTHR30612">
    <property type="entry name" value="SECA INNER MEMBRANE COMPONENT OF SEC PROTEIN SECRETION SYSTEM"/>
    <property type="match status" value="1"/>
</dbReference>
<dbReference type="SUPFAM" id="SSF52540">
    <property type="entry name" value="P-loop containing nucleoside triphosphate hydrolases"/>
    <property type="match status" value="1"/>
</dbReference>
<dbReference type="GO" id="GO:0043952">
    <property type="term" value="P:protein transport by the Sec complex"/>
    <property type="evidence" value="ECO:0007669"/>
    <property type="project" value="TreeGrafter"/>
</dbReference>
<protein>
    <recommendedName>
        <fullName evidence="4">SecA family profile domain-containing protein</fullName>
    </recommendedName>
</protein>
<keyword evidence="1" id="KW-0472">Membrane</keyword>